<accession>A0A2P2JW46</accession>
<reference evidence="1" key="1">
    <citation type="submission" date="2018-02" db="EMBL/GenBank/DDBJ databases">
        <title>Rhizophora mucronata_Transcriptome.</title>
        <authorList>
            <person name="Meera S.P."/>
            <person name="Sreeshan A."/>
            <person name="Augustine A."/>
        </authorList>
    </citation>
    <scope>NUCLEOTIDE SEQUENCE</scope>
    <source>
        <tissue evidence="1">Leaf</tissue>
    </source>
</reference>
<name>A0A2P2JW46_RHIMU</name>
<protein>
    <submittedName>
        <fullName evidence="1">Glucose-1-phosphate adenylyltransferase large subunit 1-like</fullName>
    </submittedName>
</protein>
<proteinExistence type="predicted"/>
<organism evidence="1">
    <name type="scientific">Rhizophora mucronata</name>
    <name type="common">Asiatic mangrove</name>
    <dbReference type="NCBI Taxonomy" id="61149"/>
    <lineage>
        <taxon>Eukaryota</taxon>
        <taxon>Viridiplantae</taxon>
        <taxon>Streptophyta</taxon>
        <taxon>Embryophyta</taxon>
        <taxon>Tracheophyta</taxon>
        <taxon>Spermatophyta</taxon>
        <taxon>Magnoliopsida</taxon>
        <taxon>eudicotyledons</taxon>
        <taxon>Gunneridae</taxon>
        <taxon>Pentapetalae</taxon>
        <taxon>rosids</taxon>
        <taxon>fabids</taxon>
        <taxon>Malpighiales</taxon>
        <taxon>Rhizophoraceae</taxon>
        <taxon>Rhizophora</taxon>
    </lineage>
</organism>
<sequence length="81" mass="8731">MVRGWSSIPAPPPNMIEATCFRSALLLSYCGASSVMASLPLFDVRTARATPGLTLPAFFSVLKLLANPCTQTSLFRLLMVL</sequence>
<evidence type="ECO:0000313" key="1">
    <source>
        <dbReference type="EMBL" id="MBW97698.1"/>
    </source>
</evidence>
<keyword evidence="1" id="KW-0548">Nucleotidyltransferase</keyword>
<keyword evidence="1" id="KW-0808">Transferase</keyword>
<dbReference type="AlphaFoldDB" id="A0A2P2JW46"/>
<dbReference type="GO" id="GO:0016779">
    <property type="term" value="F:nucleotidyltransferase activity"/>
    <property type="evidence" value="ECO:0007669"/>
    <property type="project" value="UniProtKB-KW"/>
</dbReference>
<dbReference type="EMBL" id="GGEC01017215">
    <property type="protein sequence ID" value="MBW97698.1"/>
    <property type="molecule type" value="Transcribed_RNA"/>
</dbReference>